<dbReference type="GO" id="GO:0031992">
    <property type="term" value="F:energy transducer activity"/>
    <property type="evidence" value="ECO:0007669"/>
    <property type="project" value="TreeGrafter"/>
</dbReference>
<evidence type="ECO:0000256" key="2">
    <source>
        <dbReference type="ARBA" id="ARBA00006555"/>
    </source>
</evidence>
<keyword evidence="5" id="KW-0997">Cell inner membrane</keyword>
<evidence type="ECO:0000256" key="1">
    <source>
        <dbReference type="ARBA" id="ARBA00004383"/>
    </source>
</evidence>
<dbReference type="GO" id="GO:0015031">
    <property type="term" value="P:protein transport"/>
    <property type="evidence" value="ECO:0007669"/>
    <property type="project" value="UniProtKB-KW"/>
</dbReference>
<keyword evidence="4" id="KW-1003">Cell membrane</keyword>
<dbReference type="RefSeq" id="WP_128986783.1">
    <property type="nucleotide sequence ID" value="NZ_PDJZ01000008.1"/>
</dbReference>
<evidence type="ECO:0000313" key="12">
    <source>
        <dbReference type="EMBL" id="RXJ83755.1"/>
    </source>
</evidence>
<accession>A0A4V1LVD9</accession>
<dbReference type="Pfam" id="PF03544">
    <property type="entry name" value="TonB_C"/>
    <property type="match status" value="1"/>
</dbReference>
<organism evidence="12 13">
    <name type="scientific">Arcobacter cloacae</name>
    <dbReference type="NCBI Taxonomy" id="1054034"/>
    <lineage>
        <taxon>Bacteria</taxon>
        <taxon>Pseudomonadati</taxon>
        <taxon>Campylobacterota</taxon>
        <taxon>Epsilonproteobacteria</taxon>
        <taxon>Campylobacterales</taxon>
        <taxon>Arcobacteraceae</taxon>
        <taxon>Arcobacter</taxon>
    </lineage>
</organism>
<keyword evidence="7" id="KW-0653">Protein transport</keyword>
<dbReference type="InterPro" id="IPR051045">
    <property type="entry name" value="TonB-dependent_transducer"/>
</dbReference>
<dbReference type="PROSITE" id="PS52015">
    <property type="entry name" value="TONB_CTD"/>
    <property type="match status" value="1"/>
</dbReference>
<dbReference type="PANTHER" id="PTHR33446:SF2">
    <property type="entry name" value="PROTEIN TONB"/>
    <property type="match status" value="1"/>
</dbReference>
<comment type="subcellular location">
    <subcellularLocation>
        <location evidence="1">Cell inner membrane</location>
        <topology evidence="1">Single-pass membrane protein</topology>
        <orientation evidence="1">Periplasmic side</orientation>
    </subcellularLocation>
</comment>
<evidence type="ECO:0000256" key="10">
    <source>
        <dbReference type="SAM" id="Phobius"/>
    </source>
</evidence>
<evidence type="ECO:0000256" key="7">
    <source>
        <dbReference type="ARBA" id="ARBA00022927"/>
    </source>
</evidence>
<evidence type="ECO:0000256" key="6">
    <source>
        <dbReference type="ARBA" id="ARBA00022692"/>
    </source>
</evidence>
<name>A0A4V1LVD9_9BACT</name>
<comment type="similarity">
    <text evidence="2">Belongs to the TonB family.</text>
</comment>
<dbReference type="Gene3D" id="3.30.1150.10">
    <property type="match status" value="1"/>
</dbReference>
<evidence type="ECO:0000256" key="4">
    <source>
        <dbReference type="ARBA" id="ARBA00022475"/>
    </source>
</evidence>
<keyword evidence="6 10" id="KW-0812">Transmembrane</keyword>
<proteinExistence type="inferred from homology"/>
<reference evidence="12 13" key="1">
    <citation type="submission" date="2017-10" db="EMBL/GenBank/DDBJ databases">
        <title>Genomics of the genus Arcobacter.</title>
        <authorList>
            <person name="Perez-Cataluna A."/>
            <person name="Figueras M.J."/>
        </authorList>
    </citation>
    <scope>NUCLEOTIDE SEQUENCE [LARGE SCALE GENOMIC DNA]</scope>
    <source>
        <strain evidence="12 13">F26</strain>
    </source>
</reference>
<dbReference type="EMBL" id="PDJZ01000008">
    <property type="protein sequence ID" value="RXJ83755.1"/>
    <property type="molecule type" value="Genomic_DNA"/>
</dbReference>
<evidence type="ECO:0000256" key="5">
    <source>
        <dbReference type="ARBA" id="ARBA00022519"/>
    </source>
</evidence>
<dbReference type="GO" id="GO:0098797">
    <property type="term" value="C:plasma membrane protein complex"/>
    <property type="evidence" value="ECO:0007669"/>
    <property type="project" value="TreeGrafter"/>
</dbReference>
<evidence type="ECO:0000256" key="9">
    <source>
        <dbReference type="ARBA" id="ARBA00023136"/>
    </source>
</evidence>
<dbReference type="NCBIfam" id="TIGR01352">
    <property type="entry name" value="tonB_Cterm"/>
    <property type="match status" value="1"/>
</dbReference>
<gene>
    <name evidence="12" type="ORF">CRU90_08090</name>
</gene>
<evidence type="ECO:0000256" key="3">
    <source>
        <dbReference type="ARBA" id="ARBA00022448"/>
    </source>
</evidence>
<keyword evidence="3" id="KW-0813">Transport</keyword>
<evidence type="ECO:0000313" key="13">
    <source>
        <dbReference type="Proteomes" id="UP000290870"/>
    </source>
</evidence>
<keyword evidence="8 10" id="KW-1133">Transmembrane helix</keyword>
<keyword evidence="12" id="KW-0675">Receptor</keyword>
<dbReference type="InterPro" id="IPR006260">
    <property type="entry name" value="TonB/TolA_C"/>
</dbReference>
<protein>
    <submittedName>
        <fullName evidence="12">TonB-dependent receptor</fullName>
    </submittedName>
</protein>
<keyword evidence="9 10" id="KW-0472">Membrane</keyword>
<evidence type="ECO:0000259" key="11">
    <source>
        <dbReference type="PROSITE" id="PS52015"/>
    </source>
</evidence>
<dbReference type="SUPFAM" id="SSF74653">
    <property type="entry name" value="TolA/TonB C-terminal domain"/>
    <property type="match status" value="1"/>
</dbReference>
<sequence length="250" mass="29114">MSKQTKHRYFNSFFITTTLYLIASFFLFYVFADTLIIEEKKQEEVKTISLQHVALMEKPTPVQEVIEPVVEKEVKPEPIVEPVVEKPKPIKKKVEKPKEHHKKEKKTVEKPIQKVVEQKTQEITAPVQESKVVEKVETLPVSKPTLSANEKENLESEYLSKIRFHIEKNKVYPKVAKRLNQTGKVHVKFVISRNGEIKHCKIHKNSPFENLDKAALEILEKIAKFEPIPEKLDKDSWEITVPIVYQIARN</sequence>
<dbReference type="GO" id="GO:0055085">
    <property type="term" value="P:transmembrane transport"/>
    <property type="evidence" value="ECO:0007669"/>
    <property type="project" value="InterPro"/>
</dbReference>
<dbReference type="OrthoDB" id="9782624at2"/>
<feature type="transmembrane region" description="Helical" evidence="10">
    <location>
        <begin position="12"/>
        <end position="32"/>
    </location>
</feature>
<comment type="caution">
    <text evidence="12">The sequence shown here is derived from an EMBL/GenBank/DDBJ whole genome shotgun (WGS) entry which is preliminary data.</text>
</comment>
<feature type="domain" description="TonB C-terminal" evidence="11">
    <location>
        <begin position="157"/>
        <end position="250"/>
    </location>
</feature>
<dbReference type="Proteomes" id="UP000290870">
    <property type="component" value="Unassembled WGS sequence"/>
</dbReference>
<evidence type="ECO:0000256" key="8">
    <source>
        <dbReference type="ARBA" id="ARBA00022989"/>
    </source>
</evidence>
<dbReference type="PANTHER" id="PTHR33446">
    <property type="entry name" value="PROTEIN TONB-RELATED"/>
    <property type="match status" value="1"/>
</dbReference>
<dbReference type="InterPro" id="IPR037682">
    <property type="entry name" value="TonB_C"/>
</dbReference>
<dbReference type="AlphaFoldDB" id="A0A4V1LVD9"/>